<proteinExistence type="inferred from homology"/>
<dbReference type="FunFam" id="3.40.50.720:FF:000084">
    <property type="entry name" value="Short-chain dehydrogenase reductase"/>
    <property type="match status" value="1"/>
</dbReference>
<keyword evidence="2" id="KW-0560">Oxidoreductase</keyword>
<protein>
    <recommendedName>
        <fullName evidence="4">Ketoreductase domain-containing protein</fullName>
    </recommendedName>
</protein>
<evidence type="ECO:0000259" key="4">
    <source>
        <dbReference type="SMART" id="SM00822"/>
    </source>
</evidence>
<dbReference type="CDD" id="cd05233">
    <property type="entry name" value="SDR_c"/>
    <property type="match status" value="1"/>
</dbReference>
<dbReference type="PROSITE" id="PS00061">
    <property type="entry name" value="ADH_SHORT"/>
    <property type="match status" value="1"/>
</dbReference>
<comment type="similarity">
    <text evidence="1">Belongs to the short-chain dehydrogenases/reductases (SDR) family.</text>
</comment>
<dbReference type="InterPro" id="IPR057326">
    <property type="entry name" value="KR_dom"/>
</dbReference>
<name>A0A382PT61_9ZZZZ</name>
<dbReference type="GO" id="GO:0016491">
    <property type="term" value="F:oxidoreductase activity"/>
    <property type="evidence" value="ECO:0007669"/>
    <property type="project" value="UniProtKB-KW"/>
</dbReference>
<dbReference type="InterPro" id="IPR020904">
    <property type="entry name" value="Sc_DH/Rdtase_CS"/>
</dbReference>
<sequence length="255" mass="26265">MGMVDDRVVLVTGGGGGIGRAASLAFAREGAAHVVVADIDPSTAASTVEQVEEAGGSASVWEVDVTDEEGVAGMVAEIVDRHGRLDAAFNNAGINHPSTAFHELDRDSWEEMLASNLTSVFLCMKHELRQMSAQDSGGVIVNTSSGAGVVPAPGQPHYTAAKHGILGLTRSAAAEYIRSGVRCNSVLPGMVDTPMLHGPDGRMSERATALLRRVSPTGEALQPSQIASVAVWLCSDGASAVNGQALVIDGGGIMH</sequence>
<dbReference type="SMART" id="SM00822">
    <property type="entry name" value="PKS_KR"/>
    <property type="match status" value="1"/>
</dbReference>
<reference evidence="5" key="1">
    <citation type="submission" date="2018-05" db="EMBL/GenBank/DDBJ databases">
        <authorList>
            <person name="Lanie J.A."/>
            <person name="Ng W.-L."/>
            <person name="Kazmierczak K.M."/>
            <person name="Andrzejewski T.M."/>
            <person name="Davidsen T.M."/>
            <person name="Wayne K.J."/>
            <person name="Tettelin H."/>
            <person name="Glass J.I."/>
            <person name="Rusch D."/>
            <person name="Podicherti R."/>
            <person name="Tsui H.-C.T."/>
            <person name="Winkler M.E."/>
        </authorList>
    </citation>
    <scope>NUCLEOTIDE SEQUENCE</scope>
</reference>
<dbReference type="SUPFAM" id="SSF51735">
    <property type="entry name" value="NAD(P)-binding Rossmann-fold domains"/>
    <property type="match status" value="1"/>
</dbReference>
<organism evidence="5">
    <name type="scientific">marine metagenome</name>
    <dbReference type="NCBI Taxonomy" id="408172"/>
    <lineage>
        <taxon>unclassified sequences</taxon>
        <taxon>metagenomes</taxon>
        <taxon>ecological metagenomes</taxon>
    </lineage>
</organism>
<accession>A0A382PT61</accession>
<dbReference type="InterPro" id="IPR036291">
    <property type="entry name" value="NAD(P)-bd_dom_sf"/>
</dbReference>
<dbReference type="AlphaFoldDB" id="A0A382PT61"/>
<dbReference type="EMBL" id="UINC01109594">
    <property type="protein sequence ID" value="SVC76514.1"/>
    <property type="molecule type" value="Genomic_DNA"/>
</dbReference>
<dbReference type="PANTHER" id="PTHR24321">
    <property type="entry name" value="DEHYDROGENASES, SHORT CHAIN"/>
    <property type="match status" value="1"/>
</dbReference>
<dbReference type="PANTHER" id="PTHR24321:SF8">
    <property type="entry name" value="ESTRADIOL 17-BETA-DEHYDROGENASE 8-RELATED"/>
    <property type="match status" value="1"/>
</dbReference>
<evidence type="ECO:0000256" key="1">
    <source>
        <dbReference type="ARBA" id="ARBA00006484"/>
    </source>
</evidence>
<dbReference type="PRINTS" id="PR00080">
    <property type="entry name" value="SDRFAMILY"/>
</dbReference>
<keyword evidence="3" id="KW-0520">NAD</keyword>
<dbReference type="Gene3D" id="3.40.50.720">
    <property type="entry name" value="NAD(P)-binding Rossmann-like Domain"/>
    <property type="match status" value="1"/>
</dbReference>
<feature type="domain" description="Ketoreductase" evidence="4">
    <location>
        <begin position="7"/>
        <end position="194"/>
    </location>
</feature>
<dbReference type="Pfam" id="PF13561">
    <property type="entry name" value="adh_short_C2"/>
    <property type="match status" value="1"/>
</dbReference>
<gene>
    <name evidence="5" type="ORF">METZ01_LOCUS329368</name>
</gene>
<evidence type="ECO:0000256" key="3">
    <source>
        <dbReference type="ARBA" id="ARBA00023027"/>
    </source>
</evidence>
<dbReference type="PRINTS" id="PR00081">
    <property type="entry name" value="GDHRDH"/>
</dbReference>
<dbReference type="InterPro" id="IPR002347">
    <property type="entry name" value="SDR_fam"/>
</dbReference>
<evidence type="ECO:0000256" key="2">
    <source>
        <dbReference type="ARBA" id="ARBA00023002"/>
    </source>
</evidence>
<evidence type="ECO:0000313" key="5">
    <source>
        <dbReference type="EMBL" id="SVC76514.1"/>
    </source>
</evidence>